<dbReference type="OrthoDB" id="4928111at2759"/>
<sequence length="382" mass="42690">MSINNSTSSQLHLKLPGISSLLAHHQQLEPHRTQDNNNSRLADLLNQSRWLQDQVCRVKNEMAEHRALMNQYFDDKELELQSLTTAQSRLVRHINRYNAQQEQSASYRDVAGDMPWANASSVTHHHQQDQPTSSRDAAVDTPWTNASSVTHNQHGQPTSSRDAAGDTPWANASAVTHHHQQEHQEAAFVQDEQQRQGNVAKRSRHQGPSNKEPADDEAALSERPAKKARTADPLPIDADGYVTRPGRYSVARRTTPRYASGPPGTPFRFSRMPRTALSVWNEWHCGANGNPAIRLLEEQFGTGWRLGDLAERKYASNWVATRKLIVDYVDNKAAVLGLSGPQVCNRLDLFVGGHVHRLIGGLRKGHDVLDQFEAGRNLSATM</sequence>
<proteinExistence type="predicted"/>
<dbReference type="AlphaFoldDB" id="A0A2C5XNJ0"/>
<keyword evidence="4" id="KW-1185">Reference proteome</keyword>
<dbReference type="EMBL" id="NJEU01000277">
    <property type="protein sequence ID" value="PHH77259.1"/>
    <property type="molecule type" value="Genomic_DNA"/>
</dbReference>
<comment type="caution">
    <text evidence="3">The sequence shown here is derived from an EMBL/GenBank/DDBJ whole genome shotgun (WGS) entry which is preliminary data.</text>
</comment>
<evidence type="ECO:0000313" key="3">
    <source>
        <dbReference type="EMBL" id="PHH77259.1"/>
    </source>
</evidence>
<gene>
    <name evidence="3" type="ORF">CDD82_3584</name>
</gene>
<name>A0A2C5XNJ0_9HYPO</name>
<dbReference type="Pfam" id="PF12550">
    <property type="entry name" value="GCR1_C"/>
    <property type="match status" value="1"/>
</dbReference>
<evidence type="ECO:0000313" key="4">
    <source>
        <dbReference type="Proteomes" id="UP000224854"/>
    </source>
</evidence>
<evidence type="ECO:0000256" key="1">
    <source>
        <dbReference type="SAM" id="MobiDB-lite"/>
    </source>
</evidence>
<accession>A0A2C5XNJ0</accession>
<feature type="compositionally biased region" description="Polar residues" evidence="1">
    <location>
        <begin position="142"/>
        <end position="161"/>
    </location>
</feature>
<organism evidence="3 4">
    <name type="scientific">Ophiocordyceps australis</name>
    <dbReference type="NCBI Taxonomy" id="1399860"/>
    <lineage>
        <taxon>Eukaryota</taxon>
        <taxon>Fungi</taxon>
        <taxon>Dikarya</taxon>
        <taxon>Ascomycota</taxon>
        <taxon>Pezizomycotina</taxon>
        <taxon>Sordariomycetes</taxon>
        <taxon>Hypocreomycetidae</taxon>
        <taxon>Hypocreales</taxon>
        <taxon>Ophiocordycipitaceae</taxon>
        <taxon>Ophiocordyceps</taxon>
    </lineage>
</organism>
<reference evidence="3 4" key="1">
    <citation type="submission" date="2017-06" db="EMBL/GenBank/DDBJ databases">
        <title>Ant-infecting Ophiocordyceps genomes reveal a high diversity of potential behavioral manipulation genes and a possible major role for enterotoxins.</title>
        <authorList>
            <person name="De Bekker C."/>
            <person name="Evans H.C."/>
            <person name="Brachmann A."/>
            <person name="Hughes D.P."/>
        </authorList>
    </citation>
    <scope>NUCLEOTIDE SEQUENCE [LARGE SCALE GENOMIC DNA]</scope>
    <source>
        <strain evidence="3 4">1348a</strain>
    </source>
</reference>
<protein>
    <recommendedName>
        <fullName evidence="2">Transcription activator GCR1-like domain-containing protein</fullName>
    </recommendedName>
</protein>
<evidence type="ECO:0000259" key="2">
    <source>
        <dbReference type="Pfam" id="PF12550"/>
    </source>
</evidence>
<feature type="region of interest" description="Disordered" evidence="1">
    <location>
        <begin position="120"/>
        <end position="267"/>
    </location>
</feature>
<dbReference type="InterPro" id="IPR022210">
    <property type="entry name" value="TF_GCR1-like"/>
</dbReference>
<dbReference type="Proteomes" id="UP000224854">
    <property type="component" value="Unassembled WGS sequence"/>
</dbReference>
<feature type="domain" description="Transcription activator GCR1-like" evidence="2">
    <location>
        <begin position="267"/>
        <end position="348"/>
    </location>
</feature>